<dbReference type="SUPFAM" id="SSF55166">
    <property type="entry name" value="Hedgehog/DD-peptidase"/>
    <property type="match status" value="1"/>
</dbReference>
<proteinExistence type="predicted"/>
<dbReference type="EMBL" id="WJXB01000001">
    <property type="protein sequence ID" value="MRN52003.1"/>
    <property type="molecule type" value="Genomic_DNA"/>
</dbReference>
<dbReference type="Proteomes" id="UP000463051">
    <property type="component" value="Unassembled WGS sequence"/>
</dbReference>
<name>A0A7X2H246_9BACL</name>
<dbReference type="GO" id="GO:0008233">
    <property type="term" value="F:peptidase activity"/>
    <property type="evidence" value="ECO:0007669"/>
    <property type="project" value="InterPro"/>
</dbReference>
<evidence type="ECO:0000259" key="2">
    <source>
        <dbReference type="Pfam" id="PF13539"/>
    </source>
</evidence>
<evidence type="ECO:0000313" key="3">
    <source>
        <dbReference type="EMBL" id="MRN52003.1"/>
    </source>
</evidence>
<evidence type="ECO:0000313" key="4">
    <source>
        <dbReference type="Proteomes" id="UP000463051"/>
    </source>
</evidence>
<reference evidence="3 4" key="1">
    <citation type="submission" date="2019-11" db="EMBL/GenBank/DDBJ databases">
        <title>Paenibacillus monticola sp. nov., a novel PGPR strain isolated from mountain sample in China.</title>
        <authorList>
            <person name="Zhao Q."/>
            <person name="Li H.-P."/>
            <person name="Zhang J.-L."/>
        </authorList>
    </citation>
    <scope>NUCLEOTIDE SEQUENCE [LARGE SCALE GENOMIC DNA]</scope>
    <source>
        <strain evidence="3 4">LC-T2</strain>
    </source>
</reference>
<dbReference type="InterPro" id="IPR009045">
    <property type="entry name" value="Zn_M74/Hedgehog-like"/>
</dbReference>
<keyword evidence="4" id="KW-1185">Reference proteome</keyword>
<protein>
    <submittedName>
        <fullName evidence="3">M15 family peptidase</fullName>
    </submittedName>
</protein>
<dbReference type="Pfam" id="PF13539">
    <property type="entry name" value="Peptidase_M15_4"/>
    <property type="match status" value="1"/>
</dbReference>
<organism evidence="3 4">
    <name type="scientific">Paenibacillus monticola</name>
    <dbReference type="NCBI Taxonomy" id="2666075"/>
    <lineage>
        <taxon>Bacteria</taxon>
        <taxon>Bacillati</taxon>
        <taxon>Bacillota</taxon>
        <taxon>Bacilli</taxon>
        <taxon>Bacillales</taxon>
        <taxon>Paenibacillaceae</taxon>
        <taxon>Paenibacillus</taxon>
    </lineage>
</organism>
<feature type="coiled-coil region" evidence="1">
    <location>
        <begin position="162"/>
        <end position="193"/>
    </location>
</feature>
<feature type="domain" description="Peptidase M15C" evidence="2">
    <location>
        <begin position="72"/>
        <end position="142"/>
    </location>
</feature>
<sequence length="282" mass="30500">MQVSLTLNQVKAKSASKLSGLLSADRAAAEALIEFAYAHGVPIVITQGLRTIPEQDGLYAQGRTTKGQIVTNAKGGYSYHNFGVAIDFALLLPDGGVSWDTKRDGDGDGIADWDEVVADAKRLGWEWGGDWNTFTDLPHFEMTFGLSTADYRAGKRPTQAQLDKAIAKIKQVKEEADELSAEDKKRISDLEIQNKAIMMALESLANSKDVLKGQALQQAGEIKALKDKASIDKPPAWAQPAIKAAVDAGLLDTPSGSSYDFYRTLTVLHRAGVLITNHEGDK</sequence>
<accession>A0A7X2H246</accession>
<evidence type="ECO:0000256" key="1">
    <source>
        <dbReference type="SAM" id="Coils"/>
    </source>
</evidence>
<keyword evidence="1" id="KW-0175">Coiled coil</keyword>
<dbReference type="InterPro" id="IPR039561">
    <property type="entry name" value="Peptidase_M15C"/>
</dbReference>
<dbReference type="AlphaFoldDB" id="A0A7X2H246"/>
<comment type="caution">
    <text evidence="3">The sequence shown here is derived from an EMBL/GenBank/DDBJ whole genome shotgun (WGS) entry which is preliminary data.</text>
</comment>
<dbReference type="Gene3D" id="3.30.1380.10">
    <property type="match status" value="1"/>
</dbReference>
<gene>
    <name evidence="3" type="ORF">GJB61_03185</name>
</gene>
<dbReference type="CDD" id="cd14845">
    <property type="entry name" value="L-Ala-D-Glu_peptidase_like"/>
    <property type="match status" value="1"/>
</dbReference>